<gene>
    <name evidence="10" type="ORF">C8P70_10962</name>
</gene>
<evidence type="ECO:0000313" key="10">
    <source>
        <dbReference type="EMBL" id="TDS60205.1"/>
    </source>
</evidence>
<evidence type="ECO:0000256" key="4">
    <source>
        <dbReference type="ARBA" id="ARBA00022692"/>
    </source>
</evidence>
<evidence type="ECO:0000256" key="7">
    <source>
        <dbReference type="ARBA" id="ARBA00023136"/>
    </source>
</evidence>
<dbReference type="GO" id="GO:0016020">
    <property type="term" value="C:membrane"/>
    <property type="evidence" value="ECO:0007669"/>
    <property type="project" value="UniProtKB-SubCell"/>
</dbReference>
<protein>
    <submittedName>
        <fullName evidence="10">Membrane associated rhomboid family serine protease</fullName>
    </submittedName>
</protein>
<keyword evidence="5" id="KW-0378">Hydrolase</keyword>
<feature type="transmembrane region" description="Helical" evidence="8">
    <location>
        <begin position="91"/>
        <end position="107"/>
    </location>
</feature>
<feature type="transmembrane region" description="Helical" evidence="8">
    <location>
        <begin position="66"/>
        <end position="84"/>
    </location>
</feature>
<dbReference type="GO" id="GO:0006508">
    <property type="term" value="P:proteolysis"/>
    <property type="evidence" value="ECO:0007669"/>
    <property type="project" value="UniProtKB-KW"/>
</dbReference>
<dbReference type="PANTHER" id="PTHR43066:SF1">
    <property type="entry name" value="RHOMBOID PROTEIN 2"/>
    <property type="match status" value="1"/>
</dbReference>
<evidence type="ECO:0000313" key="11">
    <source>
        <dbReference type="Proteomes" id="UP000295215"/>
    </source>
</evidence>
<reference evidence="10 11" key="1">
    <citation type="submission" date="2019-03" db="EMBL/GenBank/DDBJ databases">
        <title>Genomic Encyclopedia of Archaeal and Bacterial Type Strains, Phase II (KMG-II): from individual species to whole genera.</title>
        <authorList>
            <person name="Goeker M."/>
        </authorList>
    </citation>
    <scope>NUCLEOTIDE SEQUENCE [LARGE SCALE GENOMIC DNA]</scope>
    <source>
        <strain evidence="10 11">DSM 28213</strain>
    </source>
</reference>
<comment type="caution">
    <text evidence="10">The sequence shown here is derived from an EMBL/GenBank/DDBJ whole genome shotgun (WGS) entry which is preliminary data.</text>
</comment>
<evidence type="ECO:0000256" key="2">
    <source>
        <dbReference type="ARBA" id="ARBA00009045"/>
    </source>
</evidence>
<evidence type="ECO:0000256" key="5">
    <source>
        <dbReference type="ARBA" id="ARBA00022801"/>
    </source>
</evidence>
<dbReference type="Pfam" id="PF01694">
    <property type="entry name" value="Rhomboid"/>
    <property type="match status" value="1"/>
</dbReference>
<keyword evidence="11" id="KW-1185">Reference proteome</keyword>
<dbReference type="Proteomes" id="UP000295215">
    <property type="component" value="Unassembled WGS sequence"/>
</dbReference>
<dbReference type="Gene3D" id="1.20.1540.10">
    <property type="entry name" value="Rhomboid-like"/>
    <property type="match status" value="1"/>
</dbReference>
<dbReference type="GO" id="GO:0004252">
    <property type="term" value="F:serine-type endopeptidase activity"/>
    <property type="evidence" value="ECO:0007669"/>
    <property type="project" value="InterPro"/>
</dbReference>
<dbReference type="InterPro" id="IPR035952">
    <property type="entry name" value="Rhomboid-like_sf"/>
</dbReference>
<feature type="transmembrane region" description="Helical" evidence="8">
    <location>
        <begin position="163"/>
        <end position="183"/>
    </location>
</feature>
<dbReference type="PANTHER" id="PTHR43066">
    <property type="entry name" value="RHOMBOID-RELATED PROTEIN"/>
    <property type="match status" value="1"/>
</dbReference>
<evidence type="ECO:0000256" key="8">
    <source>
        <dbReference type="SAM" id="Phobius"/>
    </source>
</evidence>
<keyword evidence="7 8" id="KW-0472">Membrane</keyword>
<organism evidence="10 11">
    <name type="scientific">Myroides indicus</name>
    <dbReference type="NCBI Taxonomy" id="1323422"/>
    <lineage>
        <taxon>Bacteria</taxon>
        <taxon>Pseudomonadati</taxon>
        <taxon>Bacteroidota</taxon>
        <taxon>Flavobacteriia</taxon>
        <taxon>Flavobacteriales</taxon>
        <taxon>Flavobacteriaceae</taxon>
        <taxon>Myroides</taxon>
    </lineage>
</organism>
<feature type="transmembrane region" description="Helical" evidence="8">
    <location>
        <begin position="113"/>
        <end position="131"/>
    </location>
</feature>
<comment type="similarity">
    <text evidence="2">Belongs to the peptidase S54 family.</text>
</comment>
<feature type="transmembrane region" description="Helical" evidence="8">
    <location>
        <begin position="138"/>
        <end position="157"/>
    </location>
</feature>
<evidence type="ECO:0000256" key="1">
    <source>
        <dbReference type="ARBA" id="ARBA00004141"/>
    </source>
</evidence>
<keyword evidence="6 8" id="KW-1133">Transmembrane helix</keyword>
<dbReference type="InterPro" id="IPR022764">
    <property type="entry name" value="Peptidase_S54_rhomboid_dom"/>
</dbReference>
<evidence type="ECO:0000256" key="3">
    <source>
        <dbReference type="ARBA" id="ARBA00022670"/>
    </source>
</evidence>
<dbReference type="EMBL" id="SOAG01000009">
    <property type="protein sequence ID" value="TDS60205.1"/>
    <property type="molecule type" value="Genomic_DNA"/>
</dbReference>
<name>A0A4R7F2P2_9FLAO</name>
<sequence length="257" mass="30118">MENKTASVSFNIVILPILFLMAIWLVYWLDWRDYLQLYQYGVYPRTLSGLRGVVFSPFIHGGLRHLYNNSIAIFVLLLMLQYFYKKQVWQVIGWGILLSGLGTWLIARSSYHIGASGLIYVLVSFMFFKGIQSRHFRLVALSLVIVVLYGSMVWYMFPDTEDGISWEGHLSGFVTGLLLTLFLKAPEFAQKTYKYDWQHPDFDPQQDPFIKCFDENGNYIIIPKETLEERWKRDIRNPYRITLPVIYTKNTCGFDMV</sequence>
<evidence type="ECO:0000259" key="9">
    <source>
        <dbReference type="Pfam" id="PF01694"/>
    </source>
</evidence>
<keyword evidence="4 8" id="KW-0812">Transmembrane</keyword>
<dbReference type="AlphaFoldDB" id="A0A4R7F2P2"/>
<feature type="domain" description="Peptidase S54 rhomboid" evidence="9">
    <location>
        <begin position="53"/>
        <end position="183"/>
    </location>
</feature>
<evidence type="ECO:0000256" key="6">
    <source>
        <dbReference type="ARBA" id="ARBA00022989"/>
    </source>
</evidence>
<proteinExistence type="inferred from homology"/>
<accession>A0A4R7F2P2</accession>
<keyword evidence="3 10" id="KW-0645">Protease</keyword>
<dbReference type="RefSeq" id="WP_133712281.1">
    <property type="nucleotide sequence ID" value="NZ_SOAG01000009.1"/>
</dbReference>
<comment type="subcellular location">
    <subcellularLocation>
        <location evidence="1">Membrane</location>
        <topology evidence="1">Multi-pass membrane protein</topology>
    </subcellularLocation>
</comment>
<dbReference type="OrthoDB" id="465874at2"/>
<dbReference type="SUPFAM" id="SSF144091">
    <property type="entry name" value="Rhomboid-like"/>
    <property type="match status" value="1"/>
</dbReference>
<feature type="transmembrane region" description="Helical" evidence="8">
    <location>
        <begin position="12"/>
        <end position="29"/>
    </location>
</feature>